<sequence length="47" mass="5457">MIGFDNVGRAIELVFIHTDTGILIFHANYLTTGFRKEYNDGLRRSKR</sequence>
<dbReference type="AlphaFoldDB" id="A0A4Q9V0T6"/>
<keyword evidence="2" id="KW-1185">Reference proteome</keyword>
<comment type="caution">
    <text evidence="1">The sequence shown here is derived from an EMBL/GenBank/DDBJ whole genome shotgun (WGS) entry which is preliminary data.</text>
</comment>
<evidence type="ECO:0000313" key="1">
    <source>
        <dbReference type="EMBL" id="TBW20990.1"/>
    </source>
</evidence>
<proteinExistence type="predicted"/>
<evidence type="ECO:0000313" key="2">
    <source>
        <dbReference type="Proteomes" id="UP000293036"/>
    </source>
</evidence>
<protein>
    <submittedName>
        <fullName evidence="1">Toxin-antitoxin system toxin subunit</fullName>
    </submittedName>
</protein>
<accession>A0A4Q9V0T6</accession>
<dbReference type="OrthoDB" id="3577648at2"/>
<organism evidence="1 2">
    <name type="scientific">Arcanobacterium bovis</name>
    <dbReference type="NCBI Taxonomy" id="2529275"/>
    <lineage>
        <taxon>Bacteria</taxon>
        <taxon>Bacillati</taxon>
        <taxon>Actinomycetota</taxon>
        <taxon>Actinomycetes</taxon>
        <taxon>Actinomycetales</taxon>
        <taxon>Actinomycetaceae</taxon>
        <taxon>Arcanobacterium</taxon>
    </lineage>
</organism>
<gene>
    <name evidence="1" type="ORF">EZJ44_06650</name>
</gene>
<dbReference type="EMBL" id="SJDT01000005">
    <property type="protein sequence ID" value="TBW20990.1"/>
    <property type="molecule type" value="Genomic_DNA"/>
</dbReference>
<reference evidence="1 2" key="1">
    <citation type="submission" date="2019-02" db="EMBL/GenBank/DDBJ databases">
        <title>Arcanobacterium bovis sp. nov., isolated from the milk of a cow with mastitis.</title>
        <authorList>
            <person name="Sammra O."/>
            <person name="Foster G."/>
            <person name="Hassan A."/>
            <person name="Alssahen M."/>
            <person name="Laemmler C."/>
            <person name="Borowiak M."/>
            <person name="Malorny B."/>
            <person name="Abdulmawjood A."/>
        </authorList>
    </citation>
    <scope>NUCLEOTIDE SEQUENCE [LARGE SCALE GENOMIC DNA]</scope>
    <source>
        <strain evidence="1 2">C605018/01/1</strain>
    </source>
</reference>
<dbReference type="Proteomes" id="UP000293036">
    <property type="component" value="Unassembled WGS sequence"/>
</dbReference>
<name>A0A4Q9V0T6_9ACTO</name>